<name>A0ABR6WAM6_9BACT</name>
<comment type="caution">
    <text evidence="1">The sequence shown here is derived from an EMBL/GenBank/DDBJ whole genome shotgun (WGS) entry which is preliminary data.</text>
</comment>
<keyword evidence="2" id="KW-1185">Reference proteome</keyword>
<reference evidence="1 2" key="1">
    <citation type="submission" date="2019-06" db="EMBL/GenBank/DDBJ databases">
        <title>Spirosoma utsteinense sp. nov. isolated from Antarctic ice-free soils.</title>
        <authorList>
            <person name="Tahon G."/>
        </authorList>
    </citation>
    <scope>NUCLEOTIDE SEQUENCE [LARGE SCALE GENOMIC DNA]</scope>
    <source>
        <strain evidence="1 2">LMG 31447</strain>
    </source>
</reference>
<gene>
    <name evidence="1" type="ORF">FH603_4142</name>
</gene>
<evidence type="ECO:0000313" key="1">
    <source>
        <dbReference type="EMBL" id="MBC3793623.1"/>
    </source>
</evidence>
<dbReference type="Proteomes" id="UP000700732">
    <property type="component" value="Unassembled WGS sequence"/>
</dbReference>
<proteinExistence type="predicted"/>
<accession>A0ABR6WAM6</accession>
<evidence type="ECO:0000313" key="2">
    <source>
        <dbReference type="Proteomes" id="UP000700732"/>
    </source>
</evidence>
<dbReference type="EMBL" id="VFIA01000029">
    <property type="protein sequence ID" value="MBC3793623.1"/>
    <property type="molecule type" value="Genomic_DNA"/>
</dbReference>
<organism evidence="1 2">
    <name type="scientific">Spirosoma utsteinense</name>
    <dbReference type="NCBI Taxonomy" id="2585773"/>
    <lineage>
        <taxon>Bacteria</taxon>
        <taxon>Pseudomonadati</taxon>
        <taxon>Bacteroidota</taxon>
        <taxon>Cytophagia</taxon>
        <taxon>Cytophagales</taxon>
        <taxon>Cytophagaceae</taxon>
        <taxon>Spirosoma</taxon>
    </lineage>
</organism>
<sequence>MEQKQPGHVIIDEYIAGRLLLKQIPVARLLGQRFAERIRKAHEEPILVEVIIGDLFSQINEGFILNPEIRHARPDRFSFRGI</sequence>
<protein>
    <submittedName>
        <fullName evidence="1">Uncharacterized protein</fullName>
    </submittedName>
</protein>